<keyword evidence="2" id="KW-0238">DNA-binding</keyword>
<dbReference type="SUPFAM" id="SSF52540">
    <property type="entry name" value="P-loop containing nucleoside triphosphate hydrolases"/>
    <property type="match status" value="1"/>
</dbReference>
<dbReference type="InterPro" id="IPR016032">
    <property type="entry name" value="Sig_transdc_resp-reg_C-effctor"/>
</dbReference>
<dbReference type="EMBL" id="CYZA01000032">
    <property type="protein sequence ID" value="CUO54699.1"/>
    <property type="molecule type" value="Genomic_DNA"/>
</dbReference>
<dbReference type="SUPFAM" id="SSF48452">
    <property type="entry name" value="TPR-like"/>
    <property type="match status" value="1"/>
</dbReference>
<dbReference type="Pfam" id="PF25873">
    <property type="entry name" value="WHD_MalT"/>
    <property type="match status" value="1"/>
</dbReference>
<proteinExistence type="predicted"/>
<dbReference type="PROSITE" id="PS50043">
    <property type="entry name" value="HTH_LUXR_2"/>
    <property type="match status" value="1"/>
</dbReference>
<dbReference type="CDD" id="cd06170">
    <property type="entry name" value="LuxR_C_like"/>
    <property type="match status" value="1"/>
</dbReference>
<dbReference type="PANTHER" id="PTHR44688:SF16">
    <property type="entry name" value="DNA-BINDING TRANSCRIPTIONAL ACTIVATOR DEVR_DOSR"/>
    <property type="match status" value="1"/>
</dbReference>
<reference evidence="5 6" key="1">
    <citation type="submission" date="2015-09" db="EMBL/GenBank/DDBJ databases">
        <authorList>
            <consortium name="Pathogen Informatics"/>
        </authorList>
    </citation>
    <scope>NUCLEOTIDE SEQUENCE [LARGE SCALE GENOMIC DNA]</scope>
    <source>
        <strain evidence="5 6">2789STDY5608838</strain>
    </source>
</reference>
<evidence type="ECO:0000256" key="2">
    <source>
        <dbReference type="ARBA" id="ARBA00023125"/>
    </source>
</evidence>
<dbReference type="InterPro" id="IPR011990">
    <property type="entry name" value="TPR-like_helical_dom_sf"/>
</dbReference>
<dbReference type="Gene3D" id="3.40.50.300">
    <property type="entry name" value="P-loop containing nucleotide triphosphate hydrolases"/>
    <property type="match status" value="1"/>
</dbReference>
<dbReference type="SMART" id="SM00421">
    <property type="entry name" value="HTH_LUXR"/>
    <property type="match status" value="1"/>
</dbReference>
<dbReference type="GO" id="GO:0006355">
    <property type="term" value="P:regulation of DNA-templated transcription"/>
    <property type="evidence" value="ECO:0007669"/>
    <property type="project" value="InterPro"/>
</dbReference>
<evidence type="ECO:0000313" key="6">
    <source>
        <dbReference type="Proteomes" id="UP000095447"/>
    </source>
</evidence>
<evidence type="ECO:0000256" key="3">
    <source>
        <dbReference type="ARBA" id="ARBA00023163"/>
    </source>
</evidence>
<organism evidence="5 6">
    <name type="scientific">Blautia obeum</name>
    <dbReference type="NCBI Taxonomy" id="40520"/>
    <lineage>
        <taxon>Bacteria</taxon>
        <taxon>Bacillati</taxon>
        <taxon>Bacillota</taxon>
        <taxon>Clostridia</taxon>
        <taxon>Lachnospirales</taxon>
        <taxon>Lachnospiraceae</taxon>
        <taxon>Blautia</taxon>
    </lineage>
</organism>
<evidence type="ECO:0000259" key="4">
    <source>
        <dbReference type="PROSITE" id="PS50043"/>
    </source>
</evidence>
<evidence type="ECO:0000256" key="1">
    <source>
        <dbReference type="ARBA" id="ARBA00023015"/>
    </source>
</evidence>
<dbReference type="RefSeq" id="WP_055054298.1">
    <property type="nucleotide sequence ID" value="NZ_CYZA01000032.1"/>
</dbReference>
<dbReference type="Proteomes" id="UP000095447">
    <property type="component" value="Unassembled WGS sequence"/>
</dbReference>
<dbReference type="Pfam" id="PF00196">
    <property type="entry name" value="GerE"/>
    <property type="match status" value="1"/>
</dbReference>
<dbReference type="InterPro" id="IPR027417">
    <property type="entry name" value="P-loop_NTPase"/>
</dbReference>
<dbReference type="InterPro" id="IPR000792">
    <property type="entry name" value="Tscrpt_reg_LuxR_C"/>
</dbReference>
<gene>
    <name evidence="5" type="primary">malT</name>
    <name evidence="5" type="ORF">ERS852395_03368</name>
</gene>
<accession>A0A174G1J5</accession>
<evidence type="ECO:0000313" key="5">
    <source>
        <dbReference type="EMBL" id="CUO54699.1"/>
    </source>
</evidence>
<keyword evidence="3" id="KW-0804">Transcription</keyword>
<protein>
    <submittedName>
        <fullName evidence="5">ATP-dependent transcriptional activator malT</fullName>
    </submittedName>
</protein>
<feature type="domain" description="HTH luxR-type" evidence="4">
    <location>
        <begin position="764"/>
        <end position="829"/>
    </location>
</feature>
<keyword evidence="1" id="KW-0805">Transcription regulation</keyword>
<dbReference type="Gene3D" id="1.10.10.10">
    <property type="entry name" value="Winged helix-like DNA-binding domain superfamily/Winged helix DNA-binding domain"/>
    <property type="match status" value="1"/>
</dbReference>
<dbReference type="AlphaFoldDB" id="A0A174G1J5"/>
<dbReference type="PANTHER" id="PTHR44688">
    <property type="entry name" value="DNA-BINDING TRANSCRIPTIONAL ACTIVATOR DEVR_DOSR"/>
    <property type="match status" value="1"/>
</dbReference>
<dbReference type="GO" id="GO:0003677">
    <property type="term" value="F:DNA binding"/>
    <property type="evidence" value="ECO:0007669"/>
    <property type="project" value="UniProtKB-KW"/>
</dbReference>
<dbReference type="PRINTS" id="PR00038">
    <property type="entry name" value="HTHLUXR"/>
</dbReference>
<name>A0A174G1J5_9FIRM</name>
<sequence length="838" mass="95262">MSKKKYNLNTIYISERLQENLKPISQSAFTAVTAPMGYGKTTAINWYLDKQSKNGNSCVIRISIYSDNLSVFWQSVQKAFAFAGLDFLDNYSCPSDAASAGMLADELCYSLSGQTSYYIFIDDFHLLGEPHVADFFCMLVNRLPENIHLIVSGRNAFLSGKEILRLGKKLYQIHTRDLCLNRRELSVYTHRCGASLNEDQLNTLLYSSEGWFSAVYLNLCTFFESGHFPDHTSNIYDMFSSAMIAPLSDAQQEFLTVMGLADEFTVEMALFITGNPEAGQILFLMTRQNAFITPLSDGISFRFHHMMKECTQRAFAMLSHEKQTDFRNRYGQWYESRGQFLQALAAYNKALNYDAALAVIQKDAGILLASLSPEKVLAFLDVCPTEILKNRPLALLVLMRRMFTWHQIPKMLELKQLLTDTIAEDNTLSEDERKNLSGECDLIMSFLMYNDITGMSVLHRQASSKMTRPAISIRKTGSWTFGSPSVLMMFHRRSGTLDAELTAMNECMPHYYRITQGHGQGAELLMNAEAAFMQGNFSDAQILLEQTYSTIASNGQHNISLCCDFLAARLSLFQEGVTFVKNPEVKRKELLSLHNMMWLNIFDSTYAYYYALIRMPEKIPALFKDHMLSTVSFLSPCRPMMEMIENQVFLSQKMYAKVIGRSETLLPFCEKMHYELVSLHVQIQTAAAYAMLGKHHDARQLLQKALGHAMPDGFLIPFVENYNYIKDVLGSINSITPEPFTDRILSLGSVYEQHCLRLSSRNSRPEILNMLNSREAEIAALITDRLSNREIAERLFLSEGTVKQYVNQIYSKLMINGDTRTKRKQLAELISSINKGLT</sequence>
<dbReference type="SUPFAM" id="SSF46894">
    <property type="entry name" value="C-terminal effector domain of the bipartite response regulators"/>
    <property type="match status" value="1"/>
</dbReference>
<dbReference type="InterPro" id="IPR036388">
    <property type="entry name" value="WH-like_DNA-bd_sf"/>
</dbReference>
<dbReference type="InterPro" id="IPR059106">
    <property type="entry name" value="WHD_MalT"/>
</dbReference>